<feature type="domain" description="PPIase cyclophilin-type" evidence="5">
    <location>
        <begin position="38"/>
        <end position="196"/>
    </location>
</feature>
<dbReference type="Pfam" id="PF00160">
    <property type="entry name" value="Pro_isomerase"/>
    <property type="match status" value="1"/>
</dbReference>
<dbReference type="Proteomes" id="UP000266693">
    <property type="component" value="Unassembled WGS sequence"/>
</dbReference>
<dbReference type="SUPFAM" id="SSF50891">
    <property type="entry name" value="Cyclophilin-like"/>
    <property type="match status" value="1"/>
</dbReference>
<dbReference type="EC" id="5.2.1.8" evidence="1"/>
<evidence type="ECO:0000256" key="3">
    <source>
        <dbReference type="ARBA" id="ARBA00023235"/>
    </source>
</evidence>
<evidence type="ECO:0000256" key="1">
    <source>
        <dbReference type="ARBA" id="ARBA00013194"/>
    </source>
</evidence>
<dbReference type="InterPro" id="IPR002130">
    <property type="entry name" value="Cyclophilin-type_PPIase_dom"/>
</dbReference>
<dbReference type="EMBL" id="QWLV01000001">
    <property type="protein sequence ID" value="RHW18840.1"/>
    <property type="molecule type" value="Genomic_DNA"/>
</dbReference>
<dbReference type="InterPro" id="IPR044665">
    <property type="entry name" value="E_coli_cyclophilin_A-like"/>
</dbReference>
<keyword evidence="7" id="KW-1185">Reference proteome</keyword>
<evidence type="ECO:0000313" key="7">
    <source>
        <dbReference type="Proteomes" id="UP000266693"/>
    </source>
</evidence>
<organism evidence="6 7">
    <name type="scientific">Sphingomonas gilva</name>
    <dbReference type="NCBI Taxonomy" id="2305907"/>
    <lineage>
        <taxon>Bacteria</taxon>
        <taxon>Pseudomonadati</taxon>
        <taxon>Pseudomonadota</taxon>
        <taxon>Alphaproteobacteria</taxon>
        <taxon>Sphingomonadales</taxon>
        <taxon>Sphingomonadaceae</taxon>
        <taxon>Sphingomonas</taxon>
    </lineage>
</organism>
<dbReference type="PANTHER" id="PTHR43246">
    <property type="entry name" value="PEPTIDYL-PROLYL CIS-TRANS ISOMERASE CYP38, CHLOROPLASTIC"/>
    <property type="match status" value="1"/>
</dbReference>
<comment type="caution">
    <text evidence="6">The sequence shown here is derived from an EMBL/GenBank/DDBJ whole genome shotgun (WGS) entry which is preliminary data.</text>
</comment>
<keyword evidence="3 6" id="KW-0413">Isomerase</keyword>
<keyword evidence="2" id="KW-0697">Rotamase</keyword>
<keyword evidence="4" id="KW-0732">Signal</keyword>
<evidence type="ECO:0000256" key="2">
    <source>
        <dbReference type="ARBA" id="ARBA00023110"/>
    </source>
</evidence>
<name>A0A396RQQ1_9SPHN</name>
<dbReference type="OrthoDB" id="9807797at2"/>
<accession>A0A396RQQ1</accession>
<dbReference type="Gene3D" id="2.40.100.10">
    <property type="entry name" value="Cyclophilin-like"/>
    <property type="match status" value="1"/>
</dbReference>
<evidence type="ECO:0000313" key="6">
    <source>
        <dbReference type="EMBL" id="RHW18840.1"/>
    </source>
</evidence>
<dbReference type="GO" id="GO:0003755">
    <property type="term" value="F:peptidyl-prolyl cis-trans isomerase activity"/>
    <property type="evidence" value="ECO:0007669"/>
    <property type="project" value="UniProtKB-KW"/>
</dbReference>
<gene>
    <name evidence="6" type="ORF">D1610_01430</name>
</gene>
<feature type="signal peptide" evidence="4">
    <location>
        <begin position="1"/>
        <end position="20"/>
    </location>
</feature>
<proteinExistence type="predicted"/>
<dbReference type="InterPro" id="IPR029000">
    <property type="entry name" value="Cyclophilin-like_dom_sf"/>
</dbReference>
<sequence>MSVMRWLAFLLLLLAGPIAAQEAPPVAKPATVRVALATELGSVVLELEKERAPVTTANFLRYVAARRFDGIAFYRAVTVAPGFGLVQAGLRDPAKWYKPIPHEPTTQTGLTHADGTISMARAAPGTATADWFIMIGASPGMDASAADPGFAAFGRVVEGMEIVRKIQQAPTDPTQGEGVMKGQMIAKPVKILTARVVE</sequence>
<dbReference type="AlphaFoldDB" id="A0A396RQQ1"/>
<protein>
    <recommendedName>
        <fullName evidence="1">peptidylprolyl isomerase</fullName>
        <ecNumber evidence="1">5.2.1.8</ecNumber>
    </recommendedName>
</protein>
<evidence type="ECO:0000259" key="5">
    <source>
        <dbReference type="PROSITE" id="PS50072"/>
    </source>
</evidence>
<reference evidence="6 7" key="1">
    <citation type="submission" date="2018-08" db="EMBL/GenBank/DDBJ databases">
        <title>The multiple taxonomic identification of Sphingomonas gilva.</title>
        <authorList>
            <person name="Zhu D."/>
            <person name="Zheng S."/>
        </authorList>
    </citation>
    <scope>NUCLEOTIDE SEQUENCE [LARGE SCALE GENOMIC DNA]</scope>
    <source>
        <strain evidence="6 7">ZDH117</strain>
    </source>
</reference>
<feature type="chain" id="PRO_5017184466" description="peptidylprolyl isomerase" evidence="4">
    <location>
        <begin position="21"/>
        <end position="198"/>
    </location>
</feature>
<dbReference type="PROSITE" id="PS50072">
    <property type="entry name" value="CSA_PPIASE_2"/>
    <property type="match status" value="1"/>
</dbReference>
<evidence type="ECO:0000256" key="4">
    <source>
        <dbReference type="SAM" id="SignalP"/>
    </source>
</evidence>